<evidence type="ECO:0000313" key="2">
    <source>
        <dbReference type="Proteomes" id="UP000499080"/>
    </source>
</evidence>
<protein>
    <submittedName>
        <fullName evidence="1">Uncharacterized protein</fullName>
    </submittedName>
</protein>
<dbReference type="AlphaFoldDB" id="A0A4Y2TT94"/>
<accession>A0A4Y2TT94</accession>
<gene>
    <name evidence="1" type="ORF">AVEN_25707_1</name>
</gene>
<name>A0A4Y2TT94_ARAVE</name>
<reference evidence="1 2" key="1">
    <citation type="journal article" date="2019" name="Sci. Rep.">
        <title>Orb-weaving spider Araneus ventricosus genome elucidates the spidroin gene catalogue.</title>
        <authorList>
            <person name="Kono N."/>
            <person name="Nakamura H."/>
            <person name="Ohtoshi R."/>
            <person name="Moran D.A.P."/>
            <person name="Shinohara A."/>
            <person name="Yoshida Y."/>
            <person name="Fujiwara M."/>
            <person name="Mori M."/>
            <person name="Tomita M."/>
            <person name="Arakawa K."/>
        </authorList>
    </citation>
    <scope>NUCLEOTIDE SEQUENCE [LARGE SCALE GENOMIC DNA]</scope>
</reference>
<dbReference type="Proteomes" id="UP000499080">
    <property type="component" value="Unassembled WGS sequence"/>
</dbReference>
<comment type="caution">
    <text evidence="1">The sequence shown here is derived from an EMBL/GenBank/DDBJ whole genome shotgun (WGS) entry which is preliminary data.</text>
</comment>
<evidence type="ECO:0000313" key="1">
    <source>
        <dbReference type="EMBL" id="GBO03849.1"/>
    </source>
</evidence>
<sequence length="137" mass="15038">MKNGWTDLQIFDRGTITGDRHCQQVIFLFLDIGAGFIFMDRPKPAPHVTRAAETSTRTGANVASVGADASQVTKPKRFSVSRRAQAKEKCKFHQISYNHSLGDLARLVLIGDILRPANGKSLLIMTACLDSQLVTLP</sequence>
<organism evidence="1 2">
    <name type="scientific">Araneus ventricosus</name>
    <name type="common">Orbweaver spider</name>
    <name type="synonym">Epeira ventricosa</name>
    <dbReference type="NCBI Taxonomy" id="182803"/>
    <lineage>
        <taxon>Eukaryota</taxon>
        <taxon>Metazoa</taxon>
        <taxon>Ecdysozoa</taxon>
        <taxon>Arthropoda</taxon>
        <taxon>Chelicerata</taxon>
        <taxon>Arachnida</taxon>
        <taxon>Araneae</taxon>
        <taxon>Araneomorphae</taxon>
        <taxon>Entelegynae</taxon>
        <taxon>Araneoidea</taxon>
        <taxon>Araneidae</taxon>
        <taxon>Araneus</taxon>
    </lineage>
</organism>
<keyword evidence="2" id="KW-1185">Reference proteome</keyword>
<proteinExistence type="predicted"/>
<dbReference type="EMBL" id="BGPR01031021">
    <property type="protein sequence ID" value="GBO03849.1"/>
    <property type="molecule type" value="Genomic_DNA"/>
</dbReference>